<gene>
    <name evidence="6" type="ORF">ENJ63_02565</name>
</gene>
<dbReference type="GO" id="GO:0016491">
    <property type="term" value="F:oxidoreductase activity"/>
    <property type="evidence" value="ECO:0007669"/>
    <property type="project" value="UniProtKB-KW"/>
</dbReference>
<keyword evidence="1" id="KW-0479">Metal-binding</keyword>
<dbReference type="GO" id="GO:0046872">
    <property type="term" value="F:metal ion binding"/>
    <property type="evidence" value="ECO:0007669"/>
    <property type="project" value="UniProtKB-KW"/>
</dbReference>
<organism evidence="6">
    <name type="scientific">Dissulfuribacter thermophilus</name>
    <dbReference type="NCBI Taxonomy" id="1156395"/>
    <lineage>
        <taxon>Bacteria</taxon>
        <taxon>Pseudomonadati</taxon>
        <taxon>Thermodesulfobacteriota</taxon>
        <taxon>Dissulfuribacteria</taxon>
        <taxon>Dissulfuribacterales</taxon>
        <taxon>Dissulfuribacteraceae</taxon>
        <taxon>Dissulfuribacter</taxon>
    </lineage>
</organism>
<protein>
    <submittedName>
        <fullName evidence="6">Hydrogenase iron-sulfur subunit</fullName>
    </submittedName>
</protein>
<feature type="domain" description="F420-non-reducing hydrogenase iron-sulfur subunit D" evidence="5">
    <location>
        <begin position="14"/>
        <end position="136"/>
    </location>
</feature>
<comment type="caution">
    <text evidence="6">The sequence shown here is derived from an EMBL/GenBank/DDBJ whole genome shotgun (WGS) entry which is preliminary data.</text>
</comment>
<dbReference type="AlphaFoldDB" id="A0A7V2SVK9"/>
<evidence type="ECO:0000256" key="1">
    <source>
        <dbReference type="ARBA" id="ARBA00022723"/>
    </source>
</evidence>
<name>A0A7V2SVK9_9BACT</name>
<evidence type="ECO:0000256" key="4">
    <source>
        <dbReference type="ARBA" id="ARBA00023014"/>
    </source>
</evidence>
<sequence length="213" mass="24510">MVKRSDHSGFEPRILGYLCHWCAYASADLAGTYKMKYPPNVRFIRVPCTGIIHPNFVVYPLSRGIDGVVVLGCHPGECHYHSGNIVAQDRVQAIKIVLEEYGITPERFRLDWCSSGEAERFVTIMREFTRHIRALGPNQVHLKAWHHGQPCVERPPGVEPMRSFGGVPYYWDGRRYRSPQSAQRQLKQLLDRGFEVKLVPEEGGFLIYTRREQ</sequence>
<dbReference type="Proteomes" id="UP000885797">
    <property type="component" value="Unassembled WGS sequence"/>
</dbReference>
<accession>A0A7V2SVK9</accession>
<keyword evidence="3" id="KW-0408">Iron</keyword>
<evidence type="ECO:0000256" key="3">
    <source>
        <dbReference type="ARBA" id="ARBA00023004"/>
    </source>
</evidence>
<dbReference type="GO" id="GO:0051536">
    <property type="term" value="F:iron-sulfur cluster binding"/>
    <property type="evidence" value="ECO:0007669"/>
    <property type="project" value="UniProtKB-KW"/>
</dbReference>
<evidence type="ECO:0000256" key="2">
    <source>
        <dbReference type="ARBA" id="ARBA00023002"/>
    </source>
</evidence>
<evidence type="ECO:0000313" key="6">
    <source>
        <dbReference type="EMBL" id="HFC46746.1"/>
    </source>
</evidence>
<dbReference type="InterPro" id="IPR003813">
    <property type="entry name" value="MvhD/FlpD"/>
</dbReference>
<reference evidence="6" key="1">
    <citation type="journal article" date="2020" name="mSystems">
        <title>Genome- and Community-Level Interaction Insights into Carbon Utilization and Element Cycling Functions of Hydrothermarchaeota in Hydrothermal Sediment.</title>
        <authorList>
            <person name="Zhou Z."/>
            <person name="Liu Y."/>
            <person name="Xu W."/>
            <person name="Pan J."/>
            <person name="Luo Z.H."/>
            <person name="Li M."/>
        </authorList>
    </citation>
    <scope>NUCLEOTIDE SEQUENCE [LARGE SCALE GENOMIC DNA]</scope>
    <source>
        <strain evidence="6">HyVt-503</strain>
    </source>
</reference>
<evidence type="ECO:0000259" key="5">
    <source>
        <dbReference type="Pfam" id="PF02662"/>
    </source>
</evidence>
<proteinExistence type="predicted"/>
<keyword evidence="4" id="KW-0411">Iron-sulfur</keyword>
<dbReference type="EMBL" id="DRND01000211">
    <property type="protein sequence ID" value="HFC46746.1"/>
    <property type="molecule type" value="Genomic_DNA"/>
</dbReference>
<dbReference type="Pfam" id="PF02662">
    <property type="entry name" value="FlpD"/>
    <property type="match status" value="1"/>
</dbReference>
<keyword evidence="2" id="KW-0560">Oxidoreductase</keyword>